<keyword evidence="3" id="KW-0949">S-adenosyl-L-methionine</keyword>
<keyword evidence="1 5" id="KW-0489">Methyltransferase</keyword>
<dbReference type="InterPro" id="IPR029063">
    <property type="entry name" value="SAM-dependent_MTases_sf"/>
</dbReference>
<dbReference type="InterPro" id="IPR041698">
    <property type="entry name" value="Methyltransf_25"/>
</dbReference>
<protein>
    <submittedName>
        <fullName evidence="5">Class I SAM-dependent methyltransferase</fullName>
        <ecNumber evidence="5">2.1.1.222</ecNumber>
        <ecNumber evidence="5">2.1.1.64</ecNumber>
    </submittedName>
</protein>
<evidence type="ECO:0000313" key="5">
    <source>
        <dbReference type="EMBL" id="MFC3146278.1"/>
    </source>
</evidence>
<dbReference type="Proteomes" id="UP001595556">
    <property type="component" value="Unassembled WGS sequence"/>
</dbReference>
<dbReference type="RefSeq" id="WP_377300558.1">
    <property type="nucleotide sequence ID" value="NZ_CP180191.1"/>
</dbReference>
<dbReference type="EMBL" id="JBHRTI010000003">
    <property type="protein sequence ID" value="MFC3146278.1"/>
    <property type="molecule type" value="Genomic_DNA"/>
</dbReference>
<comment type="caution">
    <text evidence="5">The sequence shown here is derived from an EMBL/GenBank/DDBJ whole genome shotgun (WGS) entry which is preliminary data.</text>
</comment>
<dbReference type="CDD" id="cd02440">
    <property type="entry name" value="AdoMet_MTases"/>
    <property type="match status" value="1"/>
</dbReference>
<proteinExistence type="predicted"/>
<sequence>MNFEHLDTAALAALDAQLTRETSPRWDGFYADRARPCGFFGTAPDESLHGWLEDGRIPRPGATATPAALDLGCGNGRNAVFLAQQGFAVTGVDFSAQAVAWAQERAAAADVPLTLHQISVFDAPVATGRFALVVDSGCFHHIAPHRRAGYVQLVDHALAPGGLFALTCFRPEGGSGLSDEQVYERGSLGGGLGYTEAELRQHWGHALNILELRQMQTPAAGSGLFGEPFLWVMLARKR</sequence>
<evidence type="ECO:0000259" key="4">
    <source>
        <dbReference type="Pfam" id="PF13649"/>
    </source>
</evidence>
<dbReference type="GO" id="GO:0032259">
    <property type="term" value="P:methylation"/>
    <property type="evidence" value="ECO:0007669"/>
    <property type="project" value="UniProtKB-KW"/>
</dbReference>
<dbReference type="PANTHER" id="PTHR43464">
    <property type="entry name" value="METHYLTRANSFERASE"/>
    <property type="match status" value="1"/>
</dbReference>
<dbReference type="PANTHER" id="PTHR43464:SF19">
    <property type="entry name" value="UBIQUINONE BIOSYNTHESIS O-METHYLTRANSFERASE, MITOCHONDRIAL"/>
    <property type="match status" value="1"/>
</dbReference>
<dbReference type="Gene3D" id="3.40.50.150">
    <property type="entry name" value="Vaccinia Virus protein VP39"/>
    <property type="match status" value="1"/>
</dbReference>
<accession>A0ABV7H0I5</accession>
<reference evidence="6" key="1">
    <citation type="journal article" date="2019" name="Int. J. Syst. Evol. Microbiol.">
        <title>The Global Catalogue of Microorganisms (GCM) 10K type strain sequencing project: providing services to taxonomists for standard genome sequencing and annotation.</title>
        <authorList>
            <consortium name="The Broad Institute Genomics Platform"/>
            <consortium name="The Broad Institute Genome Sequencing Center for Infectious Disease"/>
            <person name="Wu L."/>
            <person name="Ma J."/>
        </authorList>
    </citation>
    <scope>NUCLEOTIDE SEQUENCE [LARGE SCALE GENOMIC DNA]</scope>
    <source>
        <strain evidence="6">KCTC 52168</strain>
    </source>
</reference>
<organism evidence="5 6">
    <name type="scientific">Piscinibacterium candidicorallinum</name>
    <dbReference type="NCBI Taxonomy" id="1793872"/>
    <lineage>
        <taxon>Bacteria</taxon>
        <taxon>Pseudomonadati</taxon>
        <taxon>Pseudomonadota</taxon>
        <taxon>Betaproteobacteria</taxon>
        <taxon>Burkholderiales</taxon>
        <taxon>Piscinibacterium</taxon>
    </lineage>
</organism>
<name>A0ABV7H0I5_9BURK</name>
<dbReference type="EC" id="2.1.1.64" evidence="5"/>
<dbReference type="GO" id="GO:0102208">
    <property type="term" value="F:2-polyprenyl-6-hydroxyphenol methylase activity"/>
    <property type="evidence" value="ECO:0007669"/>
    <property type="project" value="UniProtKB-EC"/>
</dbReference>
<feature type="domain" description="Methyltransferase" evidence="4">
    <location>
        <begin position="69"/>
        <end position="162"/>
    </location>
</feature>
<keyword evidence="2 5" id="KW-0808">Transferase</keyword>
<dbReference type="GO" id="GO:0061542">
    <property type="term" value="F:3-demethylubiquinol 3-O-methyltransferase activity"/>
    <property type="evidence" value="ECO:0007669"/>
    <property type="project" value="UniProtKB-EC"/>
</dbReference>
<dbReference type="SUPFAM" id="SSF53335">
    <property type="entry name" value="S-adenosyl-L-methionine-dependent methyltransferases"/>
    <property type="match status" value="1"/>
</dbReference>
<evidence type="ECO:0000256" key="3">
    <source>
        <dbReference type="ARBA" id="ARBA00022691"/>
    </source>
</evidence>
<gene>
    <name evidence="5" type="ORF">ACFOEN_01330</name>
</gene>
<evidence type="ECO:0000313" key="6">
    <source>
        <dbReference type="Proteomes" id="UP001595556"/>
    </source>
</evidence>
<evidence type="ECO:0000256" key="2">
    <source>
        <dbReference type="ARBA" id="ARBA00022679"/>
    </source>
</evidence>
<dbReference type="EC" id="2.1.1.222" evidence="5"/>
<evidence type="ECO:0000256" key="1">
    <source>
        <dbReference type="ARBA" id="ARBA00022603"/>
    </source>
</evidence>
<keyword evidence="6" id="KW-1185">Reference proteome</keyword>
<dbReference type="Pfam" id="PF13649">
    <property type="entry name" value="Methyltransf_25"/>
    <property type="match status" value="1"/>
</dbReference>